<comment type="subunit">
    <text evidence="8">Homodimer.</text>
</comment>
<sequence>MENLSTLTGKYGDEGDQLLFKVLNSGDYLVELVKIRHEFGKFLREQFIPELQQQKDPDNYFNSVIESLAKKTNPSNQEIFNSHYLQKLQKKITSLIGELNSKKEEFDKLEKYFLKFFQNNDIVTNQILSLVDEELESKKTLPLLAEKGLKYDLTVPFARYVVMNQHDITFPFKRFQIQPVWRADRPQKGRYREFYQCDADVVGTDSLVCEAEIILMINEVFDQLGFDDYTIKINHRGILSGIAEVIGAQGKESDLFVAIDKLDKIGLEKVCDELIDRGISQEAVEKLKPILKLSGNIQQVLDSLTNLIGKTAAGQKGISDLTEMFDNLKSFGLENSNAALDVTLARGLSYYTGAIFEVKINNVSIGSVSGGGRYDDLTGVFGLSGTSGVGFSFGIDRLYDCLEELNLFKENTQTFSQALIVHFDEDSMKYGLTILSKLRSNGIKSEIYPDQAKLKKQFGYADKKNIPYTITIGSEEMKSGKLALKDLHSGEQESLSVDEIINKLKGK</sequence>
<evidence type="ECO:0000259" key="10">
    <source>
        <dbReference type="Pfam" id="PF03129"/>
    </source>
</evidence>
<dbReference type="Pfam" id="PF03129">
    <property type="entry name" value="HGTP_anticodon"/>
    <property type="match status" value="1"/>
</dbReference>
<dbReference type="HAMAP" id="MF_00127">
    <property type="entry name" value="His_tRNA_synth"/>
    <property type="match status" value="1"/>
</dbReference>
<dbReference type="InterPro" id="IPR015807">
    <property type="entry name" value="His-tRNA-ligase"/>
</dbReference>
<feature type="binding site" evidence="9">
    <location>
        <position position="346"/>
    </location>
    <ligand>
        <name>L-histidine</name>
        <dbReference type="ChEBI" id="CHEBI:57595"/>
    </ligand>
</feature>
<dbReference type="AlphaFoldDB" id="A0A974WIW9"/>
<dbReference type="NCBIfam" id="TIGR00442">
    <property type="entry name" value="hisS"/>
    <property type="match status" value="1"/>
</dbReference>
<organism evidence="12 13">
    <name type="scientific">Fulvivirga lutea</name>
    <dbReference type="NCBI Taxonomy" id="2810512"/>
    <lineage>
        <taxon>Bacteria</taxon>
        <taxon>Pseudomonadati</taxon>
        <taxon>Bacteroidota</taxon>
        <taxon>Cytophagia</taxon>
        <taxon>Cytophagales</taxon>
        <taxon>Fulvivirgaceae</taxon>
        <taxon>Fulvivirga</taxon>
    </lineage>
</organism>
<evidence type="ECO:0000256" key="7">
    <source>
        <dbReference type="ARBA" id="ARBA00047639"/>
    </source>
</evidence>
<comment type="similarity">
    <text evidence="1 8">Belongs to the class-II aminoacyl-tRNA synthetase family.</text>
</comment>
<dbReference type="Pfam" id="PF13393">
    <property type="entry name" value="tRNA-synt_His"/>
    <property type="match status" value="1"/>
</dbReference>
<dbReference type="EC" id="6.1.1.21" evidence="8"/>
<protein>
    <recommendedName>
        <fullName evidence="8">Histidine--tRNA ligase</fullName>
        <ecNumber evidence="8">6.1.1.21</ecNumber>
    </recommendedName>
    <alternativeName>
        <fullName evidence="8">Histidyl-tRNA synthetase</fullName>
        <shortName evidence="8">HisRS</shortName>
    </alternativeName>
</protein>
<dbReference type="GO" id="GO:0005737">
    <property type="term" value="C:cytoplasm"/>
    <property type="evidence" value="ECO:0007669"/>
    <property type="project" value="UniProtKB-SubCell"/>
</dbReference>
<evidence type="ECO:0000259" key="11">
    <source>
        <dbReference type="Pfam" id="PF13393"/>
    </source>
</evidence>
<keyword evidence="5 8" id="KW-0648">Protein biosynthesis</keyword>
<evidence type="ECO:0000256" key="9">
    <source>
        <dbReference type="PIRSR" id="PIRSR001549-1"/>
    </source>
</evidence>
<evidence type="ECO:0000256" key="8">
    <source>
        <dbReference type="HAMAP-Rule" id="MF_00127"/>
    </source>
</evidence>
<comment type="subcellular location">
    <subcellularLocation>
        <location evidence="8">Cytoplasm</location>
    </subcellularLocation>
</comment>
<feature type="binding site" evidence="9">
    <location>
        <position position="182"/>
    </location>
    <ligand>
        <name>L-histidine</name>
        <dbReference type="ChEBI" id="CHEBI:57595"/>
    </ligand>
</feature>
<dbReference type="PANTHER" id="PTHR11476:SF7">
    <property type="entry name" value="HISTIDINE--TRNA LIGASE"/>
    <property type="match status" value="1"/>
</dbReference>
<gene>
    <name evidence="8" type="primary">hisS</name>
    <name evidence="12" type="ORF">JR347_10355</name>
</gene>
<evidence type="ECO:0000256" key="3">
    <source>
        <dbReference type="ARBA" id="ARBA00022741"/>
    </source>
</evidence>
<feature type="domain" description="Class II Histidinyl-tRNA synthetase (HisRS)-like catalytic core" evidence="11">
    <location>
        <begin position="148"/>
        <end position="398"/>
    </location>
</feature>
<dbReference type="SUPFAM" id="SSF55681">
    <property type="entry name" value="Class II aaRS and biotin synthetases"/>
    <property type="match status" value="1"/>
</dbReference>
<keyword evidence="8" id="KW-0963">Cytoplasm</keyword>
<proteinExistence type="inferred from homology"/>
<comment type="catalytic activity">
    <reaction evidence="7 8">
        <text>tRNA(His) + L-histidine + ATP = L-histidyl-tRNA(His) + AMP + diphosphate + H(+)</text>
        <dbReference type="Rhea" id="RHEA:17313"/>
        <dbReference type="Rhea" id="RHEA-COMP:9665"/>
        <dbReference type="Rhea" id="RHEA-COMP:9689"/>
        <dbReference type="ChEBI" id="CHEBI:15378"/>
        <dbReference type="ChEBI" id="CHEBI:30616"/>
        <dbReference type="ChEBI" id="CHEBI:33019"/>
        <dbReference type="ChEBI" id="CHEBI:57595"/>
        <dbReference type="ChEBI" id="CHEBI:78442"/>
        <dbReference type="ChEBI" id="CHEBI:78527"/>
        <dbReference type="ChEBI" id="CHEBI:456215"/>
        <dbReference type="EC" id="6.1.1.21"/>
    </reaction>
</comment>
<accession>A0A974WIW9</accession>
<dbReference type="CDD" id="cd00773">
    <property type="entry name" value="HisRS-like_core"/>
    <property type="match status" value="1"/>
</dbReference>
<dbReference type="InterPro" id="IPR033656">
    <property type="entry name" value="HisRS_anticodon"/>
</dbReference>
<keyword evidence="2 8" id="KW-0436">Ligase</keyword>
<keyword evidence="3 8" id="KW-0547">Nucleotide-binding</keyword>
<evidence type="ECO:0000256" key="6">
    <source>
        <dbReference type="ARBA" id="ARBA00023146"/>
    </source>
</evidence>
<dbReference type="InterPro" id="IPR045864">
    <property type="entry name" value="aa-tRNA-synth_II/BPL/LPL"/>
</dbReference>
<keyword evidence="4 8" id="KW-0067">ATP-binding</keyword>
<feature type="domain" description="Anticodon-binding" evidence="10">
    <location>
        <begin position="417"/>
        <end position="505"/>
    </location>
</feature>
<evidence type="ECO:0000313" key="12">
    <source>
        <dbReference type="EMBL" id="QSE99373.1"/>
    </source>
</evidence>
<dbReference type="InterPro" id="IPR004154">
    <property type="entry name" value="Anticodon-bd"/>
</dbReference>
<dbReference type="CDD" id="cd00859">
    <property type="entry name" value="HisRS_anticodon"/>
    <property type="match status" value="1"/>
</dbReference>
<evidence type="ECO:0000256" key="1">
    <source>
        <dbReference type="ARBA" id="ARBA00008226"/>
    </source>
</evidence>
<keyword evidence="6 8" id="KW-0030">Aminoacyl-tRNA synthetase</keyword>
<dbReference type="Gene3D" id="3.30.930.10">
    <property type="entry name" value="Bira Bifunctional Protein, Domain 2"/>
    <property type="match status" value="1"/>
</dbReference>
<evidence type="ECO:0000256" key="2">
    <source>
        <dbReference type="ARBA" id="ARBA00022598"/>
    </source>
</evidence>
<dbReference type="PANTHER" id="PTHR11476">
    <property type="entry name" value="HISTIDYL-TRNA SYNTHETASE"/>
    <property type="match status" value="1"/>
</dbReference>
<dbReference type="SUPFAM" id="SSF52954">
    <property type="entry name" value="Class II aaRS ABD-related"/>
    <property type="match status" value="1"/>
</dbReference>
<evidence type="ECO:0000256" key="4">
    <source>
        <dbReference type="ARBA" id="ARBA00022840"/>
    </source>
</evidence>
<evidence type="ECO:0000313" key="13">
    <source>
        <dbReference type="Proteomes" id="UP000662783"/>
    </source>
</evidence>
<feature type="binding site" evidence="9">
    <location>
        <position position="196"/>
    </location>
    <ligand>
        <name>L-histidine</name>
        <dbReference type="ChEBI" id="CHEBI:57595"/>
    </ligand>
</feature>
<dbReference type="Gene3D" id="3.40.50.800">
    <property type="entry name" value="Anticodon-binding domain"/>
    <property type="match status" value="1"/>
</dbReference>
<dbReference type="InterPro" id="IPR036621">
    <property type="entry name" value="Anticodon-bd_dom_sf"/>
</dbReference>
<feature type="binding site" evidence="9">
    <location>
        <begin position="350"/>
        <end position="351"/>
    </location>
    <ligand>
        <name>L-histidine</name>
        <dbReference type="ChEBI" id="CHEBI:57595"/>
    </ligand>
</feature>
<dbReference type="GO" id="GO:0005524">
    <property type="term" value="F:ATP binding"/>
    <property type="evidence" value="ECO:0007669"/>
    <property type="project" value="UniProtKB-UniRule"/>
</dbReference>
<dbReference type="GO" id="GO:0004821">
    <property type="term" value="F:histidine-tRNA ligase activity"/>
    <property type="evidence" value="ECO:0007669"/>
    <property type="project" value="UniProtKB-UniRule"/>
</dbReference>
<dbReference type="Proteomes" id="UP000662783">
    <property type="component" value="Chromosome"/>
</dbReference>
<dbReference type="KEGG" id="fuv:JR347_10355"/>
<name>A0A974WIW9_9BACT</name>
<dbReference type="GO" id="GO:0006427">
    <property type="term" value="P:histidyl-tRNA aminoacylation"/>
    <property type="evidence" value="ECO:0007669"/>
    <property type="project" value="UniProtKB-UniRule"/>
</dbReference>
<feature type="binding site" evidence="9">
    <location>
        <position position="200"/>
    </location>
    <ligand>
        <name>L-histidine</name>
        <dbReference type="ChEBI" id="CHEBI:57595"/>
    </ligand>
</feature>
<evidence type="ECO:0000256" key="5">
    <source>
        <dbReference type="ARBA" id="ARBA00022917"/>
    </source>
</evidence>
<dbReference type="EMBL" id="CP070608">
    <property type="protein sequence ID" value="QSE99373.1"/>
    <property type="molecule type" value="Genomic_DNA"/>
</dbReference>
<keyword evidence="13" id="KW-1185">Reference proteome</keyword>
<feature type="binding site" evidence="9">
    <location>
        <begin position="152"/>
        <end position="154"/>
    </location>
    <ligand>
        <name>L-histidine</name>
        <dbReference type="ChEBI" id="CHEBI:57595"/>
    </ligand>
</feature>
<dbReference type="InterPro" id="IPR041715">
    <property type="entry name" value="HisRS-like_core"/>
</dbReference>
<reference evidence="12" key="1">
    <citation type="submission" date="2021-02" db="EMBL/GenBank/DDBJ databases">
        <title>Fulvivirga sp. S481 isolated from sea water.</title>
        <authorList>
            <person name="Bae S.S."/>
            <person name="Baek K."/>
        </authorList>
    </citation>
    <scope>NUCLEOTIDE SEQUENCE</scope>
    <source>
        <strain evidence="12">S481</strain>
    </source>
</reference>